<dbReference type="RefSeq" id="WP_008638249.1">
    <property type="nucleotide sequence ID" value="NZ_AFXZ01000038.1"/>
</dbReference>
<evidence type="ECO:0000256" key="3">
    <source>
        <dbReference type="ARBA" id="ARBA00022989"/>
    </source>
</evidence>
<organism evidence="7 8">
    <name type="scientific">Bizionia argentinensis JUB59</name>
    <dbReference type="NCBI Taxonomy" id="1046627"/>
    <lineage>
        <taxon>Bacteria</taxon>
        <taxon>Pseudomonadati</taxon>
        <taxon>Bacteroidota</taxon>
        <taxon>Flavobacteriia</taxon>
        <taxon>Flavobacteriales</taxon>
        <taxon>Flavobacteriaceae</taxon>
        <taxon>Bizionia</taxon>
    </lineage>
</organism>
<dbReference type="Proteomes" id="UP000003730">
    <property type="component" value="Unassembled WGS sequence"/>
</dbReference>
<keyword evidence="8" id="KW-1185">Reference proteome</keyword>
<evidence type="ECO:0000256" key="2">
    <source>
        <dbReference type="ARBA" id="ARBA00022692"/>
    </source>
</evidence>
<dbReference type="AlphaFoldDB" id="G2EF69"/>
<dbReference type="Pfam" id="PF02674">
    <property type="entry name" value="Colicin_V"/>
    <property type="match status" value="1"/>
</dbReference>
<dbReference type="EMBL" id="AFXZ01000038">
    <property type="protein sequence ID" value="EGV42858.1"/>
    <property type="molecule type" value="Genomic_DNA"/>
</dbReference>
<evidence type="ECO:0000313" key="7">
    <source>
        <dbReference type="EMBL" id="EGV42858.1"/>
    </source>
</evidence>
<dbReference type="STRING" id="1046627.BZARG_2002"/>
<dbReference type="PATRIC" id="fig|1046627.3.peg.2161"/>
<feature type="transmembrane region" description="Helical" evidence="6">
    <location>
        <begin position="61"/>
        <end position="81"/>
    </location>
</feature>
<gene>
    <name evidence="7" type="ORF">BZARG_2002</name>
</gene>
<comment type="caution">
    <text evidence="7">The sequence shown here is derived from an EMBL/GenBank/DDBJ whole genome shotgun (WGS) entry which is preliminary data.</text>
</comment>
<keyword evidence="4 6" id="KW-0472">Membrane</keyword>
<protein>
    <submittedName>
        <fullName evidence="7">CvpA family protein</fullName>
    </submittedName>
</protein>
<evidence type="ECO:0000313" key="8">
    <source>
        <dbReference type="Proteomes" id="UP000003730"/>
    </source>
</evidence>
<dbReference type="PANTHER" id="PTHR37306">
    <property type="entry name" value="COLICIN V PRODUCTION PROTEIN"/>
    <property type="match status" value="1"/>
</dbReference>
<sequence length="189" mass="20638">MTVIDIILVALLGFGLVRGFLKGFFVEIASLVALVAGIYGAIHFSFYTAEMLISYVEWDEKTLNIVAFAITFIVIVLVISLAGKALTKLADFAALGILNKLLGALFGAMKMALILSVLLNIFDAMNTTLTFVDEEHTKDATLYEPVKSLAPMIFPFVIKSTEDESEDDKENTNKDTEAETNNSFTIPGI</sequence>
<proteinExistence type="predicted"/>
<dbReference type="PANTHER" id="PTHR37306:SF1">
    <property type="entry name" value="COLICIN V PRODUCTION PROTEIN"/>
    <property type="match status" value="1"/>
</dbReference>
<dbReference type="InterPro" id="IPR003825">
    <property type="entry name" value="Colicin-V_CvpA"/>
</dbReference>
<evidence type="ECO:0000256" key="6">
    <source>
        <dbReference type="SAM" id="Phobius"/>
    </source>
</evidence>
<feature type="transmembrane region" description="Helical" evidence="6">
    <location>
        <begin position="101"/>
        <end position="122"/>
    </location>
</feature>
<reference evidence="7 8" key="1">
    <citation type="journal article" date="2008" name="Int. J. Syst. Evol. Microbiol.">
        <title>Bizionia argentinensis sp. nov., isolated from surface marine water in Antarctica.</title>
        <authorList>
            <person name="Bercovich A."/>
            <person name="Vazquez S.C."/>
            <person name="Yankilevich P."/>
            <person name="Coria S.H."/>
            <person name="Foti M."/>
            <person name="Hernandez E."/>
            <person name="Vidal A."/>
            <person name="Ruberto L."/>
            <person name="Melo C."/>
            <person name="Marenssi S."/>
            <person name="Criscuolo M."/>
            <person name="Memoli M."/>
            <person name="Arguelles M."/>
            <person name="Mac Cormack W.P."/>
        </authorList>
    </citation>
    <scope>NUCLEOTIDE SEQUENCE [LARGE SCALE GENOMIC DNA]</scope>
    <source>
        <strain evidence="7 8">JUB59</strain>
    </source>
</reference>
<evidence type="ECO:0000256" key="4">
    <source>
        <dbReference type="ARBA" id="ARBA00023136"/>
    </source>
</evidence>
<evidence type="ECO:0000256" key="1">
    <source>
        <dbReference type="ARBA" id="ARBA00004141"/>
    </source>
</evidence>
<keyword evidence="3 6" id="KW-1133">Transmembrane helix</keyword>
<dbReference type="eggNOG" id="COG1286">
    <property type="taxonomic scope" value="Bacteria"/>
</dbReference>
<dbReference type="OrthoDB" id="9799585at2"/>
<dbReference type="GO" id="GO:0009403">
    <property type="term" value="P:toxin biosynthetic process"/>
    <property type="evidence" value="ECO:0007669"/>
    <property type="project" value="InterPro"/>
</dbReference>
<name>G2EF69_9FLAO</name>
<comment type="subcellular location">
    <subcellularLocation>
        <location evidence="1">Membrane</location>
        <topology evidence="1">Multi-pass membrane protein</topology>
    </subcellularLocation>
</comment>
<feature type="transmembrane region" description="Helical" evidence="6">
    <location>
        <begin position="29"/>
        <end position="49"/>
    </location>
</feature>
<evidence type="ECO:0000256" key="5">
    <source>
        <dbReference type="SAM" id="MobiDB-lite"/>
    </source>
</evidence>
<dbReference type="GO" id="GO:0016020">
    <property type="term" value="C:membrane"/>
    <property type="evidence" value="ECO:0007669"/>
    <property type="project" value="UniProtKB-SubCell"/>
</dbReference>
<feature type="compositionally biased region" description="Polar residues" evidence="5">
    <location>
        <begin position="179"/>
        <end position="189"/>
    </location>
</feature>
<accession>G2EF69</accession>
<keyword evidence="2 6" id="KW-0812">Transmembrane</keyword>
<feature type="region of interest" description="Disordered" evidence="5">
    <location>
        <begin position="162"/>
        <end position="189"/>
    </location>
</feature>